<proteinExistence type="predicted"/>
<accession>A0ABN9UCD3</accession>
<organism evidence="1 2">
    <name type="scientific">Prorocentrum cordatum</name>
    <dbReference type="NCBI Taxonomy" id="2364126"/>
    <lineage>
        <taxon>Eukaryota</taxon>
        <taxon>Sar</taxon>
        <taxon>Alveolata</taxon>
        <taxon>Dinophyceae</taxon>
        <taxon>Prorocentrales</taxon>
        <taxon>Prorocentraceae</taxon>
        <taxon>Prorocentrum</taxon>
    </lineage>
</organism>
<gene>
    <name evidence="1" type="ORF">PCOR1329_LOCUS47286</name>
</gene>
<evidence type="ECO:0000313" key="1">
    <source>
        <dbReference type="EMBL" id="CAK0857080.1"/>
    </source>
</evidence>
<feature type="non-terminal residue" evidence="1">
    <location>
        <position position="1"/>
    </location>
</feature>
<protein>
    <submittedName>
        <fullName evidence="1">Uncharacterized protein</fullName>
    </submittedName>
</protein>
<dbReference type="EMBL" id="CAUYUJ010015696">
    <property type="protein sequence ID" value="CAK0857080.1"/>
    <property type="molecule type" value="Genomic_DNA"/>
</dbReference>
<sequence>RPNRWARRAVCARPPPREALRAKLLVISRGLTRLAGPGGSLAGTDVGPDIAEFNARIEAVVRSTAGRRDAGALSQLAEVMDSVASLAKDISGHQMQLMQEGEGHQDSLLLGVLMAKKGEPMARQLEVLSAPAFARLRVTQAVLARKDTTTPLFQQVASLLDAHGGGAQEAAASRGAAVARAVGSLRARRSRLEASARHAEAAHANATMWIGALKREYDQDGQSLRILRSAQEKEDRRFQRRMDIQRRDIGTMTAAIDAMEHGDVQGVERAEAALESSVRKMRSQGSGFLVLIQEGLRASGLDCPYCAAQCVDACHAAGSPYVACLAECQGVGT</sequence>
<name>A0ABN9UCD3_9DINO</name>
<evidence type="ECO:0000313" key="2">
    <source>
        <dbReference type="Proteomes" id="UP001189429"/>
    </source>
</evidence>
<dbReference type="Proteomes" id="UP001189429">
    <property type="component" value="Unassembled WGS sequence"/>
</dbReference>
<comment type="caution">
    <text evidence="1">The sequence shown here is derived from an EMBL/GenBank/DDBJ whole genome shotgun (WGS) entry which is preliminary data.</text>
</comment>
<keyword evidence="2" id="KW-1185">Reference proteome</keyword>
<reference evidence="1" key="1">
    <citation type="submission" date="2023-10" db="EMBL/GenBank/DDBJ databases">
        <authorList>
            <person name="Chen Y."/>
            <person name="Shah S."/>
            <person name="Dougan E. K."/>
            <person name="Thang M."/>
            <person name="Chan C."/>
        </authorList>
    </citation>
    <scope>NUCLEOTIDE SEQUENCE [LARGE SCALE GENOMIC DNA]</scope>
</reference>